<dbReference type="InterPro" id="IPR004038">
    <property type="entry name" value="Ribosomal_eL8/eL30/eS12/Gad45"/>
</dbReference>
<dbReference type="Proteomes" id="UP000004465">
    <property type="component" value="Unassembled WGS sequence"/>
</dbReference>
<evidence type="ECO:0000313" key="3">
    <source>
        <dbReference type="Proteomes" id="UP000004465"/>
    </source>
</evidence>
<evidence type="ECO:0000259" key="1">
    <source>
        <dbReference type="Pfam" id="PF01248"/>
    </source>
</evidence>
<accession>K1MKD4</accession>
<gene>
    <name evidence="2" type="ORF">HMPREF9706_00367</name>
</gene>
<protein>
    <recommendedName>
        <fullName evidence="1">Ribosomal protein eL8/eL30/eS12/Gadd45 domain-containing protein</fullName>
    </recommendedName>
</protein>
<sequence length="107" mass="12055">MITKQKALNMLGLAQRASFLVSGDEQVEKSIKAGKVQLIVLAHDLSQNTQDRYERFAKQHHIELDQSFSREEISQALGKSRAICGLLNQGMAEKFLSYTIGEDDQMK</sequence>
<dbReference type="PATRIC" id="fig|883111.3.peg.365"/>
<organism evidence="2 3">
    <name type="scientific">Facklamia hominis CCUG 36813</name>
    <dbReference type="NCBI Taxonomy" id="883111"/>
    <lineage>
        <taxon>Bacteria</taxon>
        <taxon>Bacillati</taxon>
        <taxon>Bacillota</taxon>
        <taxon>Bacilli</taxon>
        <taxon>Lactobacillales</taxon>
        <taxon>Aerococcaceae</taxon>
        <taxon>Facklamia</taxon>
    </lineage>
</organism>
<dbReference type="SUPFAM" id="SSF55315">
    <property type="entry name" value="L30e-like"/>
    <property type="match status" value="1"/>
</dbReference>
<name>K1MKD4_9LACT</name>
<dbReference type="AlphaFoldDB" id="K1MKD4"/>
<dbReference type="OrthoDB" id="9794863at2"/>
<dbReference type="Pfam" id="PF01248">
    <property type="entry name" value="Ribosomal_L7Ae"/>
    <property type="match status" value="1"/>
</dbReference>
<feature type="domain" description="Ribosomal protein eL8/eL30/eS12/Gadd45" evidence="1">
    <location>
        <begin position="8"/>
        <end position="87"/>
    </location>
</feature>
<reference evidence="2 3" key="1">
    <citation type="submission" date="2012-07" db="EMBL/GenBank/DDBJ databases">
        <title>The Genome Sequence of Facklamia hominis CCUG 36813.</title>
        <authorList>
            <consortium name="The Broad Institute Genome Sequencing Platform"/>
            <person name="Earl A."/>
            <person name="Ward D."/>
            <person name="Feldgarden M."/>
            <person name="Gevers D."/>
            <person name="Huys G."/>
            <person name="Walker B."/>
            <person name="Young S.K."/>
            <person name="Zeng Q."/>
            <person name="Gargeya S."/>
            <person name="Fitzgerald M."/>
            <person name="Haas B."/>
            <person name="Abouelleil A."/>
            <person name="Alvarado L."/>
            <person name="Arachchi H.M."/>
            <person name="Berlin A.M."/>
            <person name="Chapman S.B."/>
            <person name="Goldberg J."/>
            <person name="Griggs A."/>
            <person name="Gujja S."/>
            <person name="Hansen M."/>
            <person name="Howarth C."/>
            <person name="Imamovic A."/>
            <person name="Larimer J."/>
            <person name="McCowen C."/>
            <person name="Montmayeur A."/>
            <person name="Murphy C."/>
            <person name="Neiman D."/>
            <person name="Pearson M."/>
            <person name="Priest M."/>
            <person name="Roberts A."/>
            <person name="Saif S."/>
            <person name="Shea T."/>
            <person name="Sisk P."/>
            <person name="Sykes S."/>
            <person name="Wortman J."/>
            <person name="Nusbaum C."/>
            <person name="Birren B."/>
        </authorList>
    </citation>
    <scope>NUCLEOTIDE SEQUENCE [LARGE SCALE GENOMIC DNA]</scope>
    <source>
        <strain evidence="2 3">CCUG 36813</strain>
    </source>
</reference>
<dbReference type="InterPro" id="IPR029064">
    <property type="entry name" value="Ribosomal_eL30-like_sf"/>
</dbReference>
<dbReference type="HOGENOM" id="CLU_157804_1_0_9"/>
<comment type="caution">
    <text evidence="2">The sequence shown here is derived from an EMBL/GenBank/DDBJ whole genome shotgun (WGS) entry which is preliminary data.</text>
</comment>
<keyword evidence="3" id="KW-1185">Reference proteome</keyword>
<dbReference type="EMBL" id="AGZD01000001">
    <property type="protein sequence ID" value="EKB56384.1"/>
    <property type="molecule type" value="Genomic_DNA"/>
</dbReference>
<evidence type="ECO:0000313" key="2">
    <source>
        <dbReference type="EMBL" id="EKB56384.1"/>
    </source>
</evidence>
<dbReference type="Gene3D" id="3.30.1330.30">
    <property type="match status" value="1"/>
</dbReference>
<proteinExistence type="predicted"/>
<dbReference type="STRING" id="883111.HMPREF9706_00367"/>